<dbReference type="AlphaFoldDB" id="A0A9N9B6N5"/>
<feature type="compositionally biased region" description="Basic and acidic residues" evidence="1">
    <location>
        <begin position="90"/>
        <end position="99"/>
    </location>
</feature>
<evidence type="ECO:0000256" key="1">
    <source>
        <dbReference type="SAM" id="MobiDB-lite"/>
    </source>
</evidence>
<protein>
    <submittedName>
        <fullName evidence="2">14077_t:CDS:1</fullName>
    </submittedName>
</protein>
<organism evidence="2 3">
    <name type="scientific">Acaulospora morrowiae</name>
    <dbReference type="NCBI Taxonomy" id="94023"/>
    <lineage>
        <taxon>Eukaryota</taxon>
        <taxon>Fungi</taxon>
        <taxon>Fungi incertae sedis</taxon>
        <taxon>Mucoromycota</taxon>
        <taxon>Glomeromycotina</taxon>
        <taxon>Glomeromycetes</taxon>
        <taxon>Diversisporales</taxon>
        <taxon>Acaulosporaceae</taxon>
        <taxon>Acaulospora</taxon>
    </lineage>
</organism>
<name>A0A9N9B6N5_9GLOM</name>
<dbReference type="EMBL" id="CAJVPV010003597">
    <property type="protein sequence ID" value="CAG8555256.1"/>
    <property type="molecule type" value="Genomic_DNA"/>
</dbReference>
<accession>A0A9N9B6N5</accession>
<feature type="region of interest" description="Disordered" evidence="1">
    <location>
        <begin position="62"/>
        <end position="101"/>
    </location>
</feature>
<comment type="caution">
    <text evidence="2">The sequence shown here is derived from an EMBL/GenBank/DDBJ whole genome shotgun (WGS) entry which is preliminary data.</text>
</comment>
<evidence type="ECO:0000313" key="2">
    <source>
        <dbReference type="EMBL" id="CAG8555256.1"/>
    </source>
</evidence>
<gene>
    <name evidence="2" type="ORF">AMORRO_LOCUS5763</name>
</gene>
<keyword evidence="3" id="KW-1185">Reference proteome</keyword>
<evidence type="ECO:0000313" key="3">
    <source>
        <dbReference type="Proteomes" id="UP000789342"/>
    </source>
</evidence>
<proteinExistence type="predicted"/>
<dbReference type="Proteomes" id="UP000789342">
    <property type="component" value="Unassembled WGS sequence"/>
</dbReference>
<reference evidence="2" key="1">
    <citation type="submission" date="2021-06" db="EMBL/GenBank/DDBJ databases">
        <authorList>
            <person name="Kallberg Y."/>
            <person name="Tangrot J."/>
            <person name="Rosling A."/>
        </authorList>
    </citation>
    <scope>NUCLEOTIDE SEQUENCE</scope>
    <source>
        <strain evidence="2">CL551</strain>
    </source>
</reference>
<sequence>MNVREDQSIRLKLQASCVLKDSNKQTLQMTLNRLLSDVEKSETIKEYKSAEASRPLFLNESCTSHDRSNLSSERSRFRHRSNSSLSATMEKGKQRERETAAVASLPATTLARISRIDSRSEKKSFISEISKPLYSRSGSTLSEMSSKESSSRVSLDGSVIGEMKRYKESEVRRYNRTLCDEVANVGREDFSINNSFENRRKILLESMQEGNAVISRIIKSNEGMIKKIDEILTEVLVVICS</sequence>